<name>A0A0A0DDY2_9PROT</name>
<evidence type="ECO:0000313" key="1">
    <source>
        <dbReference type="EMBL" id="KGM36108.1"/>
    </source>
</evidence>
<dbReference type="AlphaFoldDB" id="A0A0A0DDY2"/>
<accession>A0A0A0DDY2</accession>
<proteinExistence type="predicted"/>
<dbReference type="Proteomes" id="UP000029995">
    <property type="component" value="Unassembled WGS sequence"/>
</dbReference>
<sequence>MHLSEPMEEMLLQDLSRGKDPLRVSKLYGVPLRLVRELAAKVENKPVVNDRPDLAQYAIASKHVDALWPVNDVIQAAKDEYDAGLVEIVTGRSGSTLTLYRIPRKHQDKKRIPYFSRSEE</sequence>
<dbReference type="EMBL" id="JANX01000001">
    <property type="protein sequence ID" value="KGM36108.1"/>
    <property type="molecule type" value="Genomic_DNA"/>
</dbReference>
<gene>
    <name evidence="1" type="ORF">P409_00205</name>
</gene>
<evidence type="ECO:0000313" key="2">
    <source>
        <dbReference type="Proteomes" id="UP000029995"/>
    </source>
</evidence>
<protein>
    <submittedName>
        <fullName evidence="1">Uncharacterized protein</fullName>
    </submittedName>
</protein>
<organism evidence="1 2">
    <name type="scientific">Inquilinus limosus MP06</name>
    <dbReference type="NCBI Taxonomy" id="1398085"/>
    <lineage>
        <taxon>Bacteria</taxon>
        <taxon>Pseudomonadati</taxon>
        <taxon>Pseudomonadota</taxon>
        <taxon>Alphaproteobacteria</taxon>
        <taxon>Rhodospirillales</taxon>
        <taxon>Rhodospirillaceae</taxon>
        <taxon>Inquilinus</taxon>
    </lineage>
</organism>
<reference evidence="1 2" key="1">
    <citation type="submission" date="2014-01" db="EMBL/GenBank/DDBJ databases">
        <title>Genome sequence determination for a cystic fibrosis isolate, Inquilinus limosus.</title>
        <authorList>
            <person name="Pino M."/>
            <person name="Di Conza J."/>
            <person name="Gutkind G."/>
        </authorList>
    </citation>
    <scope>NUCLEOTIDE SEQUENCE [LARGE SCALE GENOMIC DNA]</scope>
    <source>
        <strain evidence="1 2">MP06</strain>
    </source>
</reference>
<comment type="caution">
    <text evidence="1">The sequence shown here is derived from an EMBL/GenBank/DDBJ whole genome shotgun (WGS) entry which is preliminary data.</text>
</comment>